<protein>
    <submittedName>
        <fullName evidence="1">AlNc14C14G1653 protein</fullName>
    </submittedName>
</protein>
<gene>
    <name evidence="1" type="primary">AlNc14C14G1653</name>
    <name evidence="1" type="ORF">ALNC14_018900</name>
</gene>
<evidence type="ECO:0000313" key="1">
    <source>
        <dbReference type="EMBL" id="CCA15747.1"/>
    </source>
</evidence>
<reference evidence="1" key="1">
    <citation type="journal article" date="2011" name="PLoS Biol.">
        <title>Gene gain and loss during evolution of obligate parasitism in the white rust pathogen of Arabidopsis thaliana.</title>
        <authorList>
            <person name="Kemen E."/>
            <person name="Gardiner A."/>
            <person name="Schultz-Larsen T."/>
            <person name="Kemen A.C."/>
            <person name="Balmuth A.L."/>
            <person name="Robert-Seilaniantz A."/>
            <person name="Bailey K."/>
            <person name="Holub E."/>
            <person name="Studholme D.J."/>
            <person name="Maclean D."/>
            <person name="Jones J.D."/>
        </authorList>
    </citation>
    <scope>NUCLEOTIDE SEQUENCE</scope>
</reference>
<proteinExistence type="predicted"/>
<dbReference type="AlphaFoldDB" id="F0W3S7"/>
<accession>F0W3S7</accession>
<dbReference type="HOGENOM" id="CLU_106498_0_0_1"/>
<sequence>MFRFKDTLTTGMFSEDPQRSSSYTISCLSFNCDERGRFRRALVVLDPSDSLMGLIVLVDRDGSLRNKIAAVALFPLEDNDNYTWFFGHIMRNGFSLESSLVFSDRNVGLVSAADNLKIFIMFCIRHIVGNMRSDKSVRITVAQERFVCEANTATSRSDFDSAMSGLMSANSAADAYLNAIPHHKWALYADYATTPLYGWRTANFGESEQAKNASVRVFQVLHCDTDG</sequence>
<name>F0W3S7_9STRA</name>
<dbReference type="EMBL" id="FR824059">
    <property type="protein sequence ID" value="CCA15747.1"/>
    <property type="molecule type" value="Genomic_DNA"/>
</dbReference>
<reference evidence="1" key="2">
    <citation type="submission" date="2011-02" db="EMBL/GenBank/DDBJ databases">
        <authorList>
            <person name="MacLean D."/>
        </authorList>
    </citation>
    <scope>NUCLEOTIDE SEQUENCE</scope>
</reference>
<organism evidence="1">
    <name type="scientific">Albugo laibachii Nc14</name>
    <dbReference type="NCBI Taxonomy" id="890382"/>
    <lineage>
        <taxon>Eukaryota</taxon>
        <taxon>Sar</taxon>
        <taxon>Stramenopiles</taxon>
        <taxon>Oomycota</taxon>
        <taxon>Peronosporomycetes</taxon>
        <taxon>Albuginales</taxon>
        <taxon>Albuginaceae</taxon>
        <taxon>Albugo</taxon>
    </lineage>
</organism>